<protein>
    <submittedName>
        <fullName evidence="2">Uncharacterized protein</fullName>
    </submittedName>
</protein>
<keyword evidence="1" id="KW-1133">Transmembrane helix</keyword>
<sequence length="379" mass="39280">MNTRKRLTLSLVIVFSSALLAVVSALRMVAPAVLDGLDTLGPGLAERVLPDAVCAAIGLAAGLSGVVIGLLSRRASSSPMLRSAAIVVTAVTIPLIPGGMIPVAGYTFAMVVIVGVVVLAALLVRRHLWWGLAAIAVLVGILTWAVVRLHGAELAGTFLASLVTILPGALLAAAHLILVVALIAWVLAGSGERRGVTASWVLRHRTPITIVAACCALPYTVARASWLTPWPLLAPSDVNLADLPMVLLTGLSLGAAMLAGGVLTLGLILPWGRHFPRWMGGLGGRAVPVPLAVVPASIVAALFTVGGADLVLSVLDGEIGDGSLAQILELALVFPFWLWGPLLGLAAWGYVMDRRDASVPDQFTRPETASSEPVVTRRS</sequence>
<dbReference type="EMBL" id="BJUW01000003">
    <property type="protein sequence ID" value="GEK85797.1"/>
    <property type="molecule type" value="Genomic_DNA"/>
</dbReference>
<dbReference type="AlphaFoldDB" id="A0A511AIK9"/>
<reference evidence="2 3" key="1">
    <citation type="submission" date="2019-07" db="EMBL/GenBank/DDBJ databases">
        <title>Whole genome shotgun sequence of Microbacterium aerolatum NBRC 103071.</title>
        <authorList>
            <person name="Hosoyama A."/>
            <person name="Uohara A."/>
            <person name="Ohji S."/>
            <person name="Ichikawa N."/>
        </authorList>
    </citation>
    <scope>NUCLEOTIDE SEQUENCE [LARGE SCALE GENOMIC DNA]</scope>
    <source>
        <strain evidence="2 3">NBRC 103071</strain>
    </source>
</reference>
<feature type="transmembrane region" description="Helical" evidence="1">
    <location>
        <begin position="159"/>
        <end position="187"/>
    </location>
</feature>
<feature type="transmembrane region" description="Helical" evidence="1">
    <location>
        <begin position="327"/>
        <end position="351"/>
    </location>
</feature>
<feature type="transmembrane region" description="Helical" evidence="1">
    <location>
        <begin position="128"/>
        <end position="147"/>
    </location>
</feature>
<keyword evidence="3" id="KW-1185">Reference proteome</keyword>
<feature type="transmembrane region" description="Helical" evidence="1">
    <location>
        <begin position="49"/>
        <end position="72"/>
    </location>
</feature>
<feature type="transmembrane region" description="Helical" evidence="1">
    <location>
        <begin position="103"/>
        <end position="123"/>
    </location>
</feature>
<dbReference type="OrthoDB" id="2717873at2"/>
<feature type="transmembrane region" description="Helical" evidence="1">
    <location>
        <begin position="289"/>
        <end position="315"/>
    </location>
</feature>
<dbReference type="Proteomes" id="UP000321225">
    <property type="component" value="Unassembled WGS sequence"/>
</dbReference>
<feature type="transmembrane region" description="Helical" evidence="1">
    <location>
        <begin position="208"/>
        <end position="226"/>
    </location>
</feature>
<accession>A0A511AIK9</accession>
<dbReference type="RefSeq" id="WP_147038418.1">
    <property type="nucleotide sequence ID" value="NZ_BJUW01000003.1"/>
</dbReference>
<evidence type="ECO:0000313" key="3">
    <source>
        <dbReference type="Proteomes" id="UP000321225"/>
    </source>
</evidence>
<keyword evidence="1" id="KW-0812">Transmembrane</keyword>
<evidence type="ECO:0000313" key="2">
    <source>
        <dbReference type="EMBL" id="GEK85797.1"/>
    </source>
</evidence>
<feature type="transmembrane region" description="Helical" evidence="1">
    <location>
        <begin position="79"/>
        <end position="97"/>
    </location>
</feature>
<organism evidence="2 3">
    <name type="scientific">Microbacterium aerolatum</name>
    <dbReference type="NCBI Taxonomy" id="153731"/>
    <lineage>
        <taxon>Bacteria</taxon>
        <taxon>Bacillati</taxon>
        <taxon>Actinomycetota</taxon>
        <taxon>Actinomycetes</taxon>
        <taxon>Micrococcales</taxon>
        <taxon>Microbacteriaceae</taxon>
        <taxon>Microbacterium</taxon>
    </lineage>
</organism>
<evidence type="ECO:0000256" key="1">
    <source>
        <dbReference type="SAM" id="Phobius"/>
    </source>
</evidence>
<comment type="caution">
    <text evidence="2">The sequence shown here is derived from an EMBL/GenBank/DDBJ whole genome shotgun (WGS) entry which is preliminary data.</text>
</comment>
<proteinExistence type="predicted"/>
<gene>
    <name evidence="2" type="ORF">MAE01_09730</name>
</gene>
<name>A0A511AIK9_9MICO</name>
<keyword evidence="1" id="KW-0472">Membrane</keyword>
<feature type="transmembrane region" description="Helical" evidence="1">
    <location>
        <begin position="246"/>
        <end position="269"/>
    </location>
</feature>